<evidence type="ECO:0000259" key="1">
    <source>
        <dbReference type="Pfam" id="PF12728"/>
    </source>
</evidence>
<dbReference type="EMBL" id="FOJU01000002">
    <property type="protein sequence ID" value="SFA91690.1"/>
    <property type="molecule type" value="Genomic_DNA"/>
</dbReference>
<gene>
    <name evidence="2" type="ORF">SAMN05421688_1734</name>
</gene>
<evidence type="ECO:0000313" key="2">
    <source>
        <dbReference type="EMBL" id="SFA91690.1"/>
    </source>
</evidence>
<protein>
    <submittedName>
        <fullName evidence="2">Transcriptional regulator, AlpA family</fullName>
    </submittedName>
</protein>
<proteinExistence type="predicted"/>
<name>A0A1I0WU59_9RHOB</name>
<dbReference type="AlphaFoldDB" id="A0A1I0WU59"/>
<sequence length="68" mass="7700">MHTTSPAADSLIGIATLAEILQRSRASIYRDIKNKTLPKPLKLGNSSRWRLSEVMAFIDRLSEDRDED</sequence>
<dbReference type="InterPro" id="IPR041657">
    <property type="entry name" value="HTH_17"/>
</dbReference>
<feature type="domain" description="Helix-turn-helix" evidence="1">
    <location>
        <begin position="14"/>
        <end position="60"/>
    </location>
</feature>
<dbReference type="Pfam" id="PF12728">
    <property type="entry name" value="HTH_17"/>
    <property type="match status" value="1"/>
</dbReference>
<keyword evidence="3" id="KW-1185">Reference proteome</keyword>
<reference evidence="2 3" key="1">
    <citation type="submission" date="2016-10" db="EMBL/GenBank/DDBJ databases">
        <authorList>
            <person name="de Groot N.N."/>
        </authorList>
    </citation>
    <scope>NUCLEOTIDE SEQUENCE [LARGE SCALE GENOMIC DNA]</scope>
    <source>
        <strain evidence="2 3">DSM 29316</strain>
    </source>
</reference>
<accession>A0A1I0WU59</accession>
<dbReference type="RefSeq" id="WP_092063138.1">
    <property type="nucleotide sequence ID" value="NZ_FOJU01000002.1"/>
</dbReference>
<evidence type="ECO:0000313" key="3">
    <source>
        <dbReference type="Proteomes" id="UP000198796"/>
    </source>
</evidence>
<organism evidence="2 3">
    <name type="scientific">Poseidonocella pacifica</name>
    <dbReference type="NCBI Taxonomy" id="871651"/>
    <lineage>
        <taxon>Bacteria</taxon>
        <taxon>Pseudomonadati</taxon>
        <taxon>Pseudomonadota</taxon>
        <taxon>Alphaproteobacteria</taxon>
        <taxon>Rhodobacterales</taxon>
        <taxon>Roseobacteraceae</taxon>
        <taxon>Poseidonocella</taxon>
    </lineage>
</organism>
<dbReference type="Gene3D" id="1.10.238.160">
    <property type="match status" value="1"/>
</dbReference>
<dbReference type="Proteomes" id="UP000198796">
    <property type="component" value="Unassembled WGS sequence"/>
</dbReference>
<dbReference type="OrthoDB" id="9801242at2"/>